<dbReference type="EMBL" id="JBHTHQ010000007">
    <property type="protein sequence ID" value="MFD0704315.1"/>
    <property type="molecule type" value="Genomic_DNA"/>
</dbReference>
<evidence type="ECO:0000313" key="1">
    <source>
        <dbReference type="EMBL" id="MFD0704315.1"/>
    </source>
</evidence>
<sequence>MRPLKRSNRPHKRVIRQGTEWFDADGVKLDPSEAVDRLNRDAEDDQRILSQLPPHFAVFDEERK</sequence>
<organism evidence="1 2">
    <name type="scientific">Alloscardovia venturai</name>
    <dbReference type="NCBI Taxonomy" id="1769421"/>
    <lineage>
        <taxon>Bacteria</taxon>
        <taxon>Bacillati</taxon>
        <taxon>Actinomycetota</taxon>
        <taxon>Actinomycetes</taxon>
        <taxon>Bifidobacteriales</taxon>
        <taxon>Bifidobacteriaceae</taxon>
        <taxon>Alloscardovia</taxon>
    </lineage>
</organism>
<name>A0ABW2Y2Q2_9BIFI</name>
<accession>A0ABW2Y2Q2</accession>
<keyword evidence="2" id="KW-1185">Reference proteome</keyword>
<gene>
    <name evidence="1" type="ORF">ACFQY8_00915</name>
</gene>
<dbReference type="Proteomes" id="UP001597036">
    <property type="component" value="Unassembled WGS sequence"/>
</dbReference>
<dbReference type="RefSeq" id="WP_377937727.1">
    <property type="nucleotide sequence ID" value="NZ_JBHTHQ010000007.1"/>
</dbReference>
<comment type="caution">
    <text evidence="1">The sequence shown here is derived from an EMBL/GenBank/DDBJ whole genome shotgun (WGS) entry which is preliminary data.</text>
</comment>
<protein>
    <submittedName>
        <fullName evidence="1">BAG family molecular chaperone regulator 5</fullName>
    </submittedName>
</protein>
<reference evidence="2" key="1">
    <citation type="journal article" date="2019" name="Int. J. Syst. Evol. Microbiol.">
        <title>The Global Catalogue of Microorganisms (GCM) 10K type strain sequencing project: providing services to taxonomists for standard genome sequencing and annotation.</title>
        <authorList>
            <consortium name="The Broad Institute Genomics Platform"/>
            <consortium name="The Broad Institute Genome Sequencing Center for Infectious Disease"/>
            <person name="Wu L."/>
            <person name="Ma J."/>
        </authorList>
    </citation>
    <scope>NUCLEOTIDE SEQUENCE [LARGE SCALE GENOMIC DNA]</scope>
    <source>
        <strain evidence="2">CCM 8604</strain>
    </source>
</reference>
<proteinExistence type="predicted"/>
<evidence type="ECO:0000313" key="2">
    <source>
        <dbReference type="Proteomes" id="UP001597036"/>
    </source>
</evidence>